<dbReference type="PANTHER" id="PTHR33434">
    <property type="entry name" value="DEGV DOMAIN-CONTAINING PROTEIN DR_1986-RELATED"/>
    <property type="match status" value="1"/>
</dbReference>
<evidence type="ECO:0000313" key="4">
    <source>
        <dbReference type="Proteomes" id="UP000035721"/>
    </source>
</evidence>
<accession>A0A077M6X5</accession>
<dbReference type="Pfam" id="PF13684">
    <property type="entry name" value="FakA-like_C"/>
    <property type="match status" value="1"/>
</dbReference>
<dbReference type="Proteomes" id="UP000035721">
    <property type="component" value="Unassembled WGS sequence"/>
</dbReference>
<gene>
    <name evidence="3" type="ORF">BN12_640012</name>
</gene>
<dbReference type="PROSITE" id="PS51480">
    <property type="entry name" value="DHAL"/>
    <property type="match status" value="1"/>
</dbReference>
<dbReference type="GO" id="GO:0006071">
    <property type="term" value="P:glycerol metabolic process"/>
    <property type="evidence" value="ECO:0007669"/>
    <property type="project" value="InterPro"/>
</dbReference>
<dbReference type="GO" id="GO:0004371">
    <property type="term" value="F:glycerone kinase activity"/>
    <property type="evidence" value="ECO:0007669"/>
    <property type="project" value="InterPro"/>
</dbReference>
<proteinExistence type="predicted"/>
<sequence length="419" mass="42650">MSRAVADAAERAVAGGADLAGTAEAMLRACERALAATTDTLPALTAAGVVDAGAAGYLLLVEGLHRVIFGESAMRPGALLTMEAETRSGTWSGRTSDLPAPSGPHGIGPAEATHGETSGPAYEVMFLLDDTTEEWVRTLTERLDALGDSLLVVGGPELWNVHVHVDDPGAAVEAGIEAGRPHRLRITHLDTQVVERDVVQDVAVVACAAGPGVAGVFRDHGAIVVDSGPGHRASTGELLEAVRSAHARGVVLLPNDADTVLSARAAAQAARAEGLVVHVVPARTVVQGLAALAVLDPGESAEDNAVVMAEAAAATRHGGVTVAAKEGLTSAGHCVPGDILGIVGGDFAVIGEDLETVALDVVEQLLRTGGELVTLVTGEEAPPGLAEAVAATVAERHHRVEVVRVHGGQPHYPLLVGVE</sequence>
<keyword evidence="3" id="KW-0808">Transferase</keyword>
<evidence type="ECO:0000256" key="1">
    <source>
        <dbReference type="SAM" id="MobiDB-lite"/>
    </source>
</evidence>
<dbReference type="InterPro" id="IPR036117">
    <property type="entry name" value="DhaL_dom_sf"/>
</dbReference>
<dbReference type="InterPro" id="IPR050270">
    <property type="entry name" value="DegV_domain_contain"/>
</dbReference>
<name>A0A077M6X5_9MICO</name>
<keyword evidence="4" id="KW-1185">Reference proteome</keyword>
<dbReference type="SMART" id="SM01121">
    <property type="entry name" value="Dak1_2"/>
    <property type="match status" value="1"/>
</dbReference>
<dbReference type="PANTHER" id="PTHR33434:SF4">
    <property type="entry name" value="PHOSPHATASE PROTEIN"/>
    <property type="match status" value="1"/>
</dbReference>
<feature type="region of interest" description="Disordered" evidence="1">
    <location>
        <begin position="88"/>
        <end position="115"/>
    </location>
</feature>
<dbReference type="STRING" id="1194083.BN12_640012"/>
<dbReference type="SUPFAM" id="SSF101473">
    <property type="entry name" value="DhaL-like"/>
    <property type="match status" value="1"/>
</dbReference>
<dbReference type="Pfam" id="PF21645">
    <property type="entry name" value="FakA-like_M"/>
    <property type="match status" value="1"/>
</dbReference>
<dbReference type="OrthoDB" id="9760324at2"/>
<evidence type="ECO:0000313" key="3">
    <source>
        <dbReference type="EMBL" id="CCH79919.1"/>
    </source>
</evidence>
<reference evidence="3 4" key="1">
    <citation type="journal article" date="2013" name="ISME J.">
        <title>A metabolic model for members of the genus Tetrasphaera involved in enhanced biological phosphorus removal.</title>
        <authorList>
            <person name="Kristiansen R."/>
            <person name="Nguyen H.T.T."/>
            <person name="Saunders A.M."/>
            <person name="Nielsen J.L."/>
            <person name="Wimmer R."/>
            <person name="Le V.Q."/>
            <person name="McIlroy S.J."/>
            <person name="Petrovski S."/>
            <person name="Seviour R.J."/>
            <person name="Calteau A."/>
            <person name="Nielsen K.L."/>
            <person name="Nielsen P.H."/>
        </authorList>
    </citation>
    <scope>NUCLEOTIDE SEQUENCE [LARGE SCALE GENOMIC DNA]</scope>
    <source>
        <strain evidence="3 4">T1-X7</strain>
    </source>
</reference>
<dbReference type="AlphaFoldDB" id="A0A077M6X5"/>
<feature type="domain" description="DhaL" evidence="2">
    <location>
        <begin position="1"/>
        <end position="66"/>
    </location>
</feature>
<dbReference type="InterPro" id="IPR048394">
    <property type="entry name" value="FakA-like_M"/>
</dbReference>
<dbReference type="EMBL" id="CAJB01000397">
    <property type="protein sequence ID" value="CCH79919.1"/>
    <property type="molecule type" value="Genomic_DNA"/>
</dbReference>
<comment type="caution">
    <text evidence="3">The sequence shown here is derived from an EMBL/GenBank/DDBJ whole genome shotgun (WGS) entry which is preliminary data.</text>
</comment>
<organism evidence="3 4">
    <name type="scientific">Nostocoides japonicum T1-X7</name>
    <dbReference type="NCBI Taxonomy" id="1194083"/>
    <lineage>
        <taxon>Bacteria</taxon>
        <taxon>Bacillati</taxon>
        <taxon>Actinomycetota</taxon>
        <taxon>Actinomycetes</taxon>
        <taxon>Micrococcales</taxon>
        <taxon>Intrasporangiaceae</taxon>
        <taxon>Nostocoides</taxon>
    </lineage>
</organism>
<keyword evidence="3" id="KW-0418">Kinase</keyword>
<dbReference type="InterPro" id="IPR033470">
    <property type="entry name" value="FakA-like_C"/>
</dbReference>
<dbReference type="InterPro" id="IPR004007">
    <property type="entry name" value="DhaL_dom"/>
</dbReference>
<protein>
    <submittedName>
        <fullName evidence="3">Putative dihydroxyacetone kinase</fullName>
    </submittedName>
</protein>
<evidence type="ECO:0000259" key="2">
    <source>
        <dbReference type="PROSITE" id="PS51480"/>
    </source>
</evidence>